<dbReference type="STRING" id="97359.A0A550CSW7"/>
<dbReference type="OrthoDB" id="3204157at2759"/>
<name>A0A550CSW7_9AGAR</name>
<comment type="caution">
    <text evidence="1">The sequence shown here is derived from an EMBL/GenBank/DDBJ whole genome shotgun (WGS) entry which is preliminary data.</text>
</comment>
<proteinExistence type="predicted"/>
<dbReference type="AlphaFoldDB" id="A0A550CSW7"/>
<dbReference type="EMBL" id="VDMD01000002">
    <property type="protein sequence ID" value="TRM67873.1"/>
    <property type="molecule type" value="Genomic_DNA"/>
</dbReference>
<sequence length="166" mass="18854">MVHLFKALYFPQHFLPPPQDTSFEIIEGVLRLSNKYDVPTLRRCALQHLVIRYPTDLDKLQFSVLPAAPAEHTYDNPSGDILGEVQAIVALARETHSLWLIPSAFYDALGCPLDHIVSQWTCMNRLRTFSSMDVIAFLAGYTAPALRQDFPYDMFFSETIGCQETD</sequence>
<gene>
    <name evidence="1" type="ORF">BD626DRAFT_480070</name>
</gene>
<dbReference type="Proteomes" id="UP000320762">
    <property type="component" value="Unassembled WGS sequence"/>
</dbReference>
<evidence type="ECO:0000313" key="1">
    <source>
        <dbReference type="EMBL" id="TRM67873.1"/>
    </source>
</evidence>
<accession>A0A550CSW7</accession>
<keyword evidence="2" id="KW-1185">Reference proteome</keyword>
<protein>
    <submittedName>
        <fullName evidence="1">Uncharacterized protein</fullName>
    </submittedName>
</protein>
<reference evidence="1 2" key="1">
    <citation type="journal article" date="2019" name="New Phytol.">
        <title>Comparative genomics reveals unique wood-decay strategies and fruiting body development in the Schizophyllaceae.</title>
        <authorList>
            <person name="Almasi E."/>
            <person name="Sahu N."/>
            <person name="Krizsan K."/>
            <person name="Balint B."/>
            <person name="Kovacs G.M."/>
            <person name="Kiss B."/>
            <person name="Cseklye J."/>
            <person name="Drula E."/>
            <person name="Henrissat B."/>
            <person name="Nagy I."/>
            <person name="Chovatia M."/>
            <person name="Adam C."/>
            <person name="LaButti K."/>
            <person name="Lipzen A."/>
            <person name="Riley R."/>
            <person name="Grigoriev I.V."/>
            <person name="Nagy L.G."/>
        </authorList>
    </citation>
    <scope>NUCLEOTIDE SEQUENCE [LARGE SCALE GENOMIC DNA]</scope>
    <source>
        <strain evidence="1 2">NL-1724</strain>
    </source>
</reference>
<evidence type="ECO:0000313" key="2">
    <source>
        <dbReference type="Proteomes" id="UP000320762"/>
    </source>
</evidence>
<organism evidence="1 2">
    <name type="scientific">Schizophyllum amplum</name>
    <dbReference type="NCBI Taxonomy" id="97359"/>
    <lineage>
        <taxon>Eukaryota</taxon>
        <taxon>Fungi</taxon>
        <taxon>Dikarya</taxon>
        <taxon>Basidiomycota</taxon>
        <taxon>Agaricomycotina</taxon>
        <taxon>Agaricomycetes</taxon>
        <taxon>Agaricomycetidae</taxon>
        <taxon>Agaricales</taxon>
        <taxon>Schizophyllaceae</taxon>
        <taxon>Schizophyllum</taxon>
    </lineage>
</organism>